<proteinExistence type="predicted"/>
<feature type="domain" description="Transposase (putative) gypsy type" evidence="2">
    <location>
        <begin position="150"/>
        <end position="211"/>
    </location>
</feature>
<sequence length="433" mass="48424">MAFLLLSLDVAPPDWMSVHILTVHFPIALNAMGINTQRFPTIIPLLSPASFKFQNPFSSFPQISLVFSSSLCISGNMSTSSKPSGTKKRQSRPKNPPGPNQAMINRKEEELHNQIQNLNFPMTGVFEFPTASSTALDAPLRYISLYAAFFREGNFRLPMSRLLGEVLTRYGIHVSQVNALGLPRVTHFEFICRAQKIEPTFEMFNVFYYVTYTGGFYSFNSRTAGVLPCSRDPLKSFHDWKQKFFYIQCGVILIDMHYRSESEGVPKEKALVAAGMSLLWVPRDPRAYPVYAYKGKAIFVAGEMAMAALPVGEPKLTEWIRDNFLHPSYESIDAYGTVVLGALEARNNLDKAPTREETILLSSEEYTGLSHYLIHRSSRAGAHHRPGQDSTAGDASTPPIVDLAAVAAGLERKETRRKKAEEGEIEKRKSAEE</sequence>
<feature type="region of interest" description="Disordered" evidence="1">
    <location>
        <begin position="77"/>
        <end position="102"/>
    </location>
</feature>
<evidence type="ECO:0000256" key="1">
    <source>
        <dbReference type="SAM" id="MobiDB-lite"/>
    </source>
</evidence>
<gene>
    <name evidence="3" type="ORF">HanXRQr2_Chr15g0710941</name>
</gene>
<evidence type="ECO:0000313" key="3">
    <source>
        <dbReference type="EMBL" id="KAF5766060.1"/>
    </source>
</evidence>
<dbReference type="PANTHER" id="PTHR31099:SF49">
    <property type="entry name" value="MYOSIN HEAVY CHAIN-LIKE PROTEIN"/>
    <property type="match status" value="1"/>
</dbReference>
<protein>
    <recommendedName>
        <fullName evidence="2">Transposase (putative) gypsy type domain-containing protein</fullName>
    </recommendedName>
</protein>
<evidence type="ECO:0000259" key="2">
    <source>
        <dbReference type="Pfam" id="PF04195"/>
    </source>
</evidence>
<dbReference type="AlphaFoldDB" id="A0A9K3H3N4"/>
<feature type="compositionally biased region" description="Basic and acidic residues" evidence="1">
    <location>
        <begin position="410"/>
        <end position="433"/>
    </location>
</feature>
<name>A0A9K3H3N4_HELAN</name>
<accession>A0A9K3H3N4</accession>
<keyword evidence="4" id="KW-1185">Reference proteome</keyword>
<dbReference type="PANTHER" id="PTHR31099">
    <property type="entry name" value="OS06G0165300 PROTEIN"/>
    <property type="match status" value="1"/>
</dbReference>
<organism evidence="3 4">
    <name type="scientific">Helianthus annuus</name>
    <name type="common">Common sunflower</name>
    <dbReference type="NCBI Taxonomy" id="4232"/>
    <lineage>
        <taxon>Eukaryota</taxon>
        <taxon>Viridiplantae</taxon>
        <taxon>Streptophyta</taxon>
        <taxon>Embryophyta</taxon>
        <taxon>Tracheophyta</taxon>
        <taxon>Spermatophyta</taxon>
        <taxon>Magnoliopsida</taxon>
        <taxon>eudicotyledons</taxon>
        <taxon>Gunneridae</taxon>
        <taxon>Pentapetalae</taxon>
        <taxon>asterids</taxon>
        <taxon>campanulids</taxon>
        <taxon>Asterales</taxon>
        <taxon>Asteraceae</taxon>
        <taxon>Asteroideae</taxon>
        <taxon>Heliantheae alliance</taxon>
        <taxon>Heliantheae</taxon>
        <taxon>Helianthus</taxon>
    </lineage>
</organism>
<dbReference type="EMBL" id="MNCJ02000330">
    <property type="protein sequence ID" value="KAF5766060.1"/>
    <property type="molecule type" value="Genomic_DNA"/>
</dbReference>
<reference evidence="3" key="1">
    <citation type="journal article" date="2017" name="Nature">
        <title>The sunflower genome provides insights into oil metabolism, flowering and Asterid evolution.</title>
        <authorList>
            <person name="Badouin H."/>
            <person name="Gouzy J."/>
            <person name="Grassa C.J."/>
            <person name="Murat F."/>
            <person name="Staton S.E."/>
            <person name="Cottret L."/>
            <person name="Lelandais-Briere C."/>
            <person name="Owens G.L."/>
            <person name="Carrere S."/>
            <person name="Mayjonade B."/>
            <person name="Legrand L."/>
            <person name="Gill N."/>
            <person name="Kane N.C."/>
            <person name="Bowers J.E."/>
            <person name="Hubner S."/>
            <person name="Bellec A."/>
            <person name="Berard A."/>
            <person name="Berges H."/>
            <person name="Blanchet N."/>
            <person name="Boniface M.C."/>
            <person name="Brunel D."/>
            <person name="Catrice O."/>
            <person name="Chaidir N."/>
            <person name="Claudel C."/>
            <person name="Donnadieu C."/>
            <person name="Faraut T."/>
            <person name="Fievet G."/>
            <person name="Helmstetter N."/>
            <person name="King M."/>
            <person name="Knapp S.J."/>
            <person name="Lai Z."/>
            <person name="Le Paslier M.C."/>
            <person name="Lippi Y."/>
            <person name="Lorenzon L."/>
            <person name="Mandel J.R."/>
            <person name="Marage G."/>
            <person name="Marchand G."/>
            <person name="Marquand E."/>
            <person name="Bret-Mestries E."/>
            <person name="Morien E."/>
            <person name="Nambeesan S."/>
            <person name="Nguyen T."/>
            <person name="Pegot-Espagnet P."/>
            <person name="Pouilly N."/>
            <person name="Raftis F."/>
            <person name="Sallet E."/>
            <person name="Schiex T."/>
            <person name="Thomas J."/>
            <person name="Vandecasteele C."/>
            <person name="Vares D."/>
            <person name="Vear F."/>
            <person name="Vautrin S."/>
            <person name="Crespi M."/>
            <person name="Mangin B."/>
            <person name="Burke J.M."/>
            <person name="Salse J."/>
            <person name="Munos S."/>
            <person name="Vincourt P."/>
            <person name="Rieseberg L.H."/>
            <person name="Langlade N.B."/>
        </authorList>
    </citation>
    <scope>NUCLEOTIDE SEQUENCE</scope>
    <source>
        <tissue evidence="3">Leaves</tissue>
    </source>
</reference>
<dbReference type="Pfam" id="PF04195">
    <property type="entry name" value="Transposase_28"/>
    <property type="match status" value="1"/>
</dbReference>
<dbReference type="InterPro" id="IPR007321">
    <property type="entry name" value="Transposase_28"/>
</dbReference>
<evidence type="ECO:0000313" key="4">
    <source>
        <dbReference type="Proteomes" id="UP000215914"/>
    </source>
</evidence>
<dbReference type="Proteomes" id="UP000215914">
    <property type="component" value="Unassembled WGS sequence"/>
</dbReference>
<feature type="region of interest" description="Disordered" evidence="1">
    <location>
        <begin position="378"/>
        <end position="433"/>
    </location>
</feature>
<reference evidence="3" key="2">
    <citation type="submission" date="2020-06" db="EMBL/GenBank/DDBJ databases">
        <title>Helianthus annuus Genome sequencing and assembly Release 2.</title>
        <authorList>
            <person name="Gouzy J."/>
            <person name="Langlade N."/>
            <person name="Munos S."/>
        </authorList>
    </citation>
    <scope>NUCLEOTIDE SEQUENCE</scope>
    <source>
        <tissue evidence="3">Leaves</tissue>
    </source>
</reference>
<comment type="caution">
    <text evidence="3">The sequence shown here is derived from an EMBL/GenBank/DDBJ whole genome shotgun (WGS) entry which is preliminary data.</text>
</comment>
<dbReference type="Gramene" id="mRNA:HanXRQr2_Chr15g0710941">
    <property type="protein sequence ID" value="mRNA:HanXRQr2_Chr15g0710941"/>
    <property type="gene ID" value="HanXRQr2_Chr15g0710941"/>
</dbReference>